<dbReference type="Pfam" id="PF14028">
    <property type="entry name" value="Lant_dehydr_C"/>
    <property type="match status" value="1"/>
</dbReference>
<proteinExistence type="predicted"/>
<dbReference type="EMBL" id="JADOGI010000143">
    <property type="protein sequence ID" value="MBF8191029.1"/>
    <property type="molecule type" value="Genomic_DNA"/>
</dbReference>
<reference evidence="2" key="1">
    <citation type="submission" date="2020-11" db="EMBL/GenBank/DDBJ databases">
        <title>Whole-genome analyses of Nonomuraea sp. K274.</title>
        <authorList>
            <person name="Veyisoglu A."/>
        </authorList>
    </citation>
    <scope>NUCLEOTIDE SEQUENCE</scope>
    <source>
        <strain evidence="2">K274</strain>
    </source>
</reference>
<dbReference type="InterPro" id="IPR023809">
    <property type="entry name" value="Thiopep_bacteriocin_synth_dom"/>
</dbReference>
<evidence type="ECO:0000259" key="1">
    <source>
        <dbReference type="Pfam" id="PF14028"/>
    </source>
</evidence>
<accession>A0A931F0M1</accession>
<evidence type="ECO:0000313" key="3">
    <source>
        <dbReference type="Proteomes" id="UP000605361"/>
    </source>
</evidence>
<dbReference type="AlphaFoldDB" id="A0A931F0M1"/>
<gene>
    <name evidence="2" type="ORF">ITP53_36040</name>
</gene>
<evidence type="ECO:0000313" key="2">
    <source>
        <dbReference type="EMBL" id="MBF8191029.1"/>
    </source>
</evidence>
<comment type="caution">
    <text evidence="2">The sequence shown here is derived from an EMBL/GenBank/DDBJ whole genome shotgun (WGS) entry which is preliminary data.</text>
</comment>
<feature type="domain" description="Thiopeptide-type bacteriocin biosynthesis" evidence="1">
    <location>
        <begin position="6"/>
        <end position="307"/>
    </location>
</feature>
<dbReference type="NCBIfam" id="TIGR03891">
    <property type="entry name" value="thiopep_ocin"/>
    <property type="match status" value="2"/>
</dbReference>
<keyword evidence="3" id="KW-1185">Reference proteome</keyword>
<dbReference type="Proteomes" id="UP000605361">
    <property type="component" value="Unassembled WGS sequence"/>
</dbReference>
<protein>
    <submittedName>
        <fullName evidence="2">Thiopeptide-type bacteriocin biosynthesis protein</fullName>
    </submittedName>
</protein>
<sequence>MEETDWLSAHVFYQGDQDHLLVHAVLPLVSELPVAGWFFLRYWDGGPHVRLRVLPAPGADAAGLSAAIEARFTGYFSSHPSTPLMRAEEYAETAELLARWESIRPAFAELQPNDSLAFVPYRREHHRYGHGAAIEAVERHFTDSSELALRLLGSGASDGQRSTAALAMLMLAWLTCEPDPARLLSWISHESRQYGAQPWPEPDLGDQRDTAVAIARRMAAMAAAGSRLGGSGTLIEWARSIRALRDVLRTESAKGSLLPPGSGWEGPGGIVSGDASVLTIIDICAHLACNRLGVTLPGEIAVRRLAGDALAALADDRS</sequence>
<name>A0A931F0M1_9ACTN</name>
<dbReference type="RefSeq" id="WP_195899941.1">
    <property type="nucleotide sequence ID" value="NZ_JADOGI010000143.1"/>
</dbReference>
<organism evidence="2 3">
    <name type="scientific">Nonomuraea cypriaca</name>
    <dbReference type="NCBI Taxonomy" id="1187855"/>
    <lineage>
        <taxon>Bacteria</taxon>
        <taxon>Bacillati</taxon>
        <taxon>Actinomycetota</taxon>
        <taxon>Actinomycetes</taxon>
        <taxon>Streptosporangiales</taxon>
        <taxon>Streptosporangiaceae</taxon>
        <taxon>Nonomuraea</taxon>
    </lineage>
</organism>